<keyword evidence="3" id="KW-1015">Disulfide bond</keyword>
<dbReference type="EMBL" id="JAQQBR010001833">
    <property type="protein sequence ID" value="KAK0163046.1"/>
    <property type="molecule type" value="Genomic_DNA"/>
</dbReference>
<dbReference type="PANTHER" id="PTHR46690">
    <property type="entry name" value="CYTOCHROME C OXIDASE ASSEMBLY FACTOR 6 HOMOLOG"/>
    <property type="match status" value="1"/>
</dbReference>
<name>A0AA39KIW8_MICHY</name>
<dbReference type="Pfam" id="PF02297">
    <property type="entry name" value="COX6B"/>
    <property type="match status" value="1"/>
</dbReference>
<accession>A0AA39KIW8</accession>
<evidence type="ECO:0000256" key="3">
    <source>
        <dbReference type="ARBA" id="ARBA00023157"/>
    </source>
</evidence>
<dbReference type="InterPro" id="IPR048280">
    <property type="entry name" value="COX6B-like"/>
</dbReference>
<evidence type="ECO:0000313" key="5">
    <source>
        <dbReference type="Proteomes" id="UP001168972"/>
    </source>
</evidence>
<evidence type="ECO:0000256" key="1">
    <source>
        <dbReference type="ARBA" id="ARBA00004173"/>
    </source>
</evidence>
<dbReference type="AlphaFoldDB" id="A0AA39KIW8"/>
<dbReference type="PANTHER" id="PTHR46690:SF1">
    <property type="entry name" value="CYTOCHROME C OXIDASE ASSEMBLY FACTOR 6 HOMOLOG"/>
    <property type="match status" value="1"/>
</dbReference>
<evidence type="ECO:0000313" key="4">
    <source>
        <dbReference type="EMBL" id="KAK0163046.1"/>
    </source>
</evidence>
<dbReference type="InterPro" id="IPR036549">
    <property type="entry name" value="CX6/COA6-like_sf"/>
</dbReference>
<dbReference type="Proteomes" id="UP001168972">
    <property type="component" value="Unassembled WGS sequence"/>
</dbReference>
<reference evidence="4" key="1">
    <citation type="journal article" date="2023" name="bioRxiv">
        <title>Scaffold-level genome assemblies of two parasitoid biocontrol wasps reveal the parthenogenesis mechanism and an associated novel virus.</title>
        <authorList>
            <person name="Inwood S."/>
            <person name="Skelly J."/>
            <person name="Guhlin J."/>
            <person name="Harrop T."/>
            <person name="Goldson S."/>
            <person name="Dearden P."/>
        </authorList>
    </citation>
    <scope>NUCLEOTIDE SEQUENCE</scope>
    <source>
        <strain evidence="4">Lincoln</strain>
        <tissue evidence="4">Whole body</tissue>
    </source>
</reference>
<dbReference type="PROSITE" id="PS51808">
    <property type="entry name" value="CHCH"/>
    <property type="match status" value="1"/>
</dbReference>
<dbReference type="GO" id="GO:0005739">
    <property type="term" value="C:mitochondrion"/>
    <property type="evidence" value="ECO:0007669"/>
    <property type="project" value="UniProtKB-SubCell"/>
</dbReference>
<keyword evidence="2" id="KW-0496">Mitochondrion</keyword>
<sequence>MSFPNKEDRQACWGCRDEYWQCLDQGKSENECESLRKQYEKFCPSQWVKHFDRKREYLKFKEQIEQEGYLITNRLKTEAAPLDYSSTTQVMVRRLPHRRVFFSRNQSLD</sequence>
<reference evidence="4" key="2">
    <citation type="submission" date="2023-03" db="EMBL/GenBank/DDBJ databases">
        <authorList>
            <person name="Inwood S.N."/>
            <person name="Skelly J.G."/>
            <person name="Guhlin J."/>
            <person name="Harrop T.W.R."/>
            <person name="Goldson S.G."/>
            <person name="Dearden P.K."/>
        </authorList>
    </citation>
    <scope>NUCLEOTIDE SEQUENCE</scope>
    <source>
        <strain evidence="4">Lincoln</strain>
        <tissue evidence="4">Whole body</tissue>
    </source>
</reference>
<keyword evidence="5" id="KW-1185">Reference proteome</keyword>
<dbReference type="InterPro" id="IPR042289">
    <property type="entry name" value="COA6"/>
</dbReference>
<comment type="subcellular location">
    <subcellularLocation>
        <location evidence="1">Mitochondrion</location>
    </subcellularLocation>
</comment>
<proteinExistence type="predicted"/>
<dbReference type="GO" id="GO:0042775">
    <property type="term" value="P:mitochondrial ATP synthesis coupled electron transport"/>
    <property type="evidence" value="ECO:0007669"/>
    <property type="project" value="TreeGrafter"/>
</dbReference>
<organism evidence="4 5">
    <name type="scientific">Microctonus hyperodae</name>
    <name type="common">Parasitoid wasp</name>
    <dbReference type="NCBI Taxonomy" id="165561"/>
    <lineage>
        <taxon>Eukaryota</taxon>
        <taxon>Metazoa</taxon>
        <taxon>Ecdysozoa</taxon>
        <taxon>Arthropoda</taxon>
        <taxon>Hexapoda</taxon>
        <taxon>Insecta</taxon>
        <taxon>Pterygota</taxon>
        <taxon>Neoptera</taxon>
        <taxon>Endopterygota</taxon>
        <taxon>Hymenoptera</taxon>
        <taxon>Apocrita</taxon>
        <taxon>Ichneumonoidea</taxon>
        <taxon>Braconidae</taxon>
        <taxon>Euphorinae</taxon>
        <taxon>Microctonus</taxon>
    </lineage>
</organism>
<dbReference type="SUPFAM" id="SSF47694">
    <property type="entry name" value="Cytochrome c oxidase subunit h"/>
    <property type="match status" value="1"/>
</dbReference>
<dbReference type="Gene3D" id="1.10.10.140">
    <property type="entry name" value="Cytochrome c oxidase, subunit VIb"/>
    <property type="match status" value="1"/>
</dbReference>
<evidence type="ECO:0008006" key="6">
    <source>
        <dbReference type="Google" id="ProtNLM"/>
    </source>
</evidence>
<protein>
    <recommendedName>
        <fullName evidence="6">Cytochrome c oxidase assembly factor 6 homolog</fullName>
    </recommendedName>
</protein>
<evidence type="ECO:0000256" key="2">
    <source>
        <dbReference type="ARBA" id="ARBA00023128"/>
    </source>
</evidence>
<dbReference type="GO" id="GO:0008535">
    <property type="term" value="P:respiratory chain complex IV assembly"/>
    <property type="evidence" value="ECO:0007669"/>
    <property type="project" value="InterPro"/>
</dbReference>
<gene>
    <name evidence="4" type="ORF">PV327_006757</name>
</gene>
<comment type="caution">
    <text evidence="4">The sequence shown here is derived from an EMBL/GenBank/DDBJ whole genome shotgun (WGS) entry which is preliminary data.</text>
</comment>